<dbReference type="GO" id="GO:0000978">
    <property type="term" value="F:RNA polymerase II cis-regulatory region sequence-specific DNA binding"/>
    <property type="evidence" value="ECO:0007669"/>
    <property type="project" value="TreeGrafter"/>
</dbReference>
<keyword evidence="3 4" id="KW-0539">Nucleus</keyword>
<dbReference type="SMART" id="SM00339">
    <property type="entry name" value="FH"/>
    <property type="match status" value="1"/>
</dbReference>
<evidence type="ECO:0000256" key="1">
    <source>
        <dbReference type="ARBA" id="ARBA00004123"/>
    </source>
</evidence>
<feature type="DNA-binding region" description="Fork-head" evidence="4">
    <location>
        <begin position="41"/>
        <end position="105"/>
    </location>
</feature>
<feature type="compositionally biased region" description="Pro residues" evidence="5">
    <location>
        <begin position="141"/>
        <end position="150"/>
    </location>
</feature>
<dbReference type="PRINTS" id="PR00053">
    <property type="entry name" value="FORKHEAD"/>
</dbReference>
<feature type="compositionally biased region" description="Basic and acidic residues" evidence="5">
    <location>
        <begin position="128"/>
        <end position="137"/>
    </location>
</feature>
<gene>
    <name evidence="8" type="primary">LOC116950668</name>
</gene>
<dbReference type="PANTHER" id="PTHR46262:SF2">
    <property type="entry name" value="FORKHEAD BOX PROTEIN BINIOU"/>
    <property type="match status" value="1"/>
</dbReference>
<dbReference type="SUPFAM" id="SSF46785">
    <property type="entry name" value="Winged helix' DNA-binding domain"/>
    <property type="match status" value="1"/>
</dbReference>
<evidence type="ECO:0000313" key="8">
    <source>
        <dbReference type="RefSeq" id="XP_032824510.1"/>
    </source>
</evidence>
<evidence type="ECO:0000256" key="4">
    <source>
        <dbReference type="PROSITE-ProRule" id="PRU00089"/>
    </source>
</evidence>
<keyword evidence="2 4" id="KW-0238">DNA-binding</keyword>
<protein>
    <submittedName>
        <fullName evidence="8">Forkhead box protein Q1-like</fullName>
    </submittedName>
</protein>
<organism evidence="7 8">
    <name type="scientific">Petromyzon marinus</name>
    <name type="common">Sea lamprey</name>
    <dbReference type="NCBI Taxonomy" id="7757"/>
    <lineage>
        <taxon>Eukaryota</taxon>
        <taxon>Metazoa</taxon>
        <taxon>Chordata</taxon>
        <taxon>Craniata</taxon>
        <taxon>Vertebrata</taxon>
        <taxon>Cyclostomata</taxon>
        <taxon>Hyperoartia</taxon>
        <taxon>Petromyzontiformes</taxon>
        <taxon>Petromyzontidae</taxon>
        <taxon>Petromyzon</taxon>
    </lineage>
</organism>
<dbReference type="RefSeq" id="XP_032824510.1">
    <property type="nucleotide sequence ID" value="XM_032968619.1"/>
</dbReference>
<dbReference type="PROSITE" id="PS50039">
    <property type="entry name" value="FORK_HEAD_3"/>
    <property type="match status" value="1"/>
</dbReference>
<dbReference type="Proteomes" id="UP001318040">
    <property type="component" value="Chromosome 40"/>
</dbReference>
<dbReference type="InterPro" id="IPR051770">
    <property type="entry name" value="Forkhead_box_regulator"/>
</dbReference>
<keyword evidence="7" id="KW-1185">Reference proteome</keyword>
<dbReference type="GO" id="GO:0005634">
    <property type="term" value="C:nucleus"/>
    <property type="evidence" value="ECO:0007669"/>
    <property type="project" value="UniProtKB-SubCell"/>
</dbReference>
<evidence type="ECO:0000313" key="7">
    <source>
        <dbReference type="Proteomes" id="UP001318040"/>
    </source>
</evidence>
<dbReference type="AlphaFoldDB" id="A0AAJ7X7X3"/>
<dbReference type="PANTHER" id="PTHR46262">
    <property type="entry name" value="FORKHEAD BOX PROTEIN BINIOU"/>
    <property type="match status" value="1"/>
</dbReference>
<dbReference type="InterPro" id="IPR030456">
    <property type="entry name" value="TF_fork_head_CS_2"/>
</dbReference>
<comment type="subcellular location">
    <subcellularLocation>
        <location evidence="1 4">Nucleus</location>
    </subcellularLocation>
</comment>
<dbReference type="KEGG" id="pmrn:116950668"/>
<dbReference type="GO" id="GO:0048731">
    <property type="term" value="P:system development"/>
    <property type="evidence" value="ECO:0007669"/>
    <property type="project" value="UniProtKB-ARBA"/>
</dbReference>
<dbReference type="InterPro" id="IPR036390">
    <property type="entry name" value="WH_DNA-bd_sf"/>
</dbReference>
<evidence type="ECO:0000259" key="6">
    <source>
        <dbReference type="PROSITE" id="PS50039"/>
    </source>
</evidence>
<dbReference type="InterPro" id="IPR036388">
    <property type="entry name" value="WH-like_DNA-bd_sf"/>
</dbReference>
<evidence type="ECO:0000256" key="3">
    <source>
        <dbReference type="ARBA" id="ARBA00023242"/>
    </source>
</evidence>
<feature type="compositionally biased region" description="Low complexity" evidence="5">
    <location>
        <begin position="115"/>
        <end position="127"/>
    </location>
</feature>
<sequence>MCADQLAAPEASSPGCAHPTAAAVAVIAGKGKSGGYTRINKPAASYTALIATAIQDSPQKKLTLLEIIGRLQQQYECFNGAYKGWKNSVRHTLSVNKCFVKATRRRQAEGAADESGSPDSAKSASSPRHPDGREASGSRDSPPPPPPPASGSPGQSSTKFSGPFSIESLLLPSKGESQAAVARARRAFAFAGAEARWDVAAFGLLAHERARLALADTLALLPLQQQQQQQQRGACGCPWPAASELICGCQVTYPGTRAEGAAYGFASAAAYIGMPLAFGSSSSSGNFSQPVC</sequence>
<accession>A0AAJ7X7X3</accession>
<evidence type="ECO:0000256" key="2">
    <source>
        <dbReference type="ARBA" id="ARBA00023125"/>
    </source>
</evidence>
<dbReference type="GO" id="GO:0009887">
    <property type="term" value="P:animal organ morphogenesis"/>
    <property type="evidence" value="ECO:0007669"/>
    <property type="project" value="TreeGrafter"/>
</dbReference>
<reference evidence="8" key="1">
    <citation type="submission" date="2025-08" db="UniProtKB">
        <authorList>
            <consortium name="RefSeq"/>
        </authorList>
    </citation>
    <scope>IDENTIFICATION</scope>
    <source>
        <tissue evidence="8">Sperm</tissue>
    </source>
</reference>
<feature type="region of interest" description="Disordered" evidence="5">
    <location>
        <begin position="108"/>
        <end position="159"/>
    </location>
</feature>
<dbReference type="InterPro" id="IPR001766">
    <property type="entry name" value="Fork_head_dom"/>
</dbReference>
<proteinExistence type="predicted"/>
<dbReference type="PROSITE" id="PS00658">
    <property type="entry name" value="FORK_HEAD_2"/>
    <property type="match status" value="1"/>
</dbReference>
<feature type="domain" description="Fork-head" evidence="6">
    <location>
        <begin position="41"/>
        <end position="105"/>
    </location>
</feature>
<name>A0AAJ7X7X3_PETMA</name>
<dbReference type="Pfam" id="PF00250">
    <property type="entry name" value="Forkhead"/>
    <property type="match status" value="1"/>
</dbReference>
<evidence type="ECO:0000256" key="5">
    <source>
        <dbReference type="SAM" id="MobiDB-lite"/>
    </source>
</evidence>
<dbReference type="Gene3D" id="1.10.10.10">
    <property type="entry name" value="Winged helix-like DNA-binding domain superfamily/Winged helix DNA-binding domain"/>
    <property type="match status" value="1"/>
</dbReference>
<dbReference type="GO" id="GO:0000981">
    <property type="term" value="F:DNA-binding transcription factor activity, RNA polymerase II-specific"/>
    <property type="evidence" value="ECO:0007669"/>
    <property type="project" value="TreeGrafter"/>
</dbReference>